<sequence length="104" mass="12210">MFKVYYFPSERYHVSVVKYISIGGVEGESHLGILSDRVLKEIHQSTGRMTVTEYEREFVRLSKYAREYVSTKEVIAFKAEELSKEKRKVDSEARDSRKRPMSKP</sequence>
<organism evidence="2 3">
    <name type="scientific">Gossypium australe</name>
    <dbReference type="NCBI Taxonomy" id="47621"/>
    <lineage>
        <taxon>Eukaryota</taxon>
        <taxon>Viridiplantae</taxon>
        <taxon>Streptophyta</taxon>
        <taxon>Embryophyta</taxon>
        <taxon>Tracheophyta</taxon>
        <taxon>Spermatophyta</taxon>
        <taxon>Magnoliopsida</taxon>
        <taxon>eudicotyledons</taxon>
        <taxon>Gunneridae</taxon>
        <taxon>Pentapetalae</taxon>
        <taxon>rosids</taxon>
        <taxon>malvids</taxon>
        <taxon>Malvales</taxon>
        <taxon>Malvaceae</taxon>
        <taxon>Malvoideae</taxon>
        <taxon>Gossypium</taxon>
    </lineage>
</organism>
<dbReference type="OrthoDB" id="2272416at2759"/>
<proteinExistence type="predicted"/>
<accession>A0A5B6WSA9</accession>
<keyword evidence="3" id="KW-1185">Reference proteome</keyword>
<feature type="compositionally biased region" description="Basic and acidic residues" evidence="1">
    <location>
        <begin position="82"/>
        <end position="95"/>
    </location>
</feature>
<protein>
    <submittedName>
        <fullName evidence="2">Gag-Pol polyprotein</fullName>
    </submittedName>
</protein>
<dbReference type="EMBL" id="SMMG02000002">
    <property type="protein sequence ID" value="KAA3484248.1"/>
    <property type="molecule type" value="Genomic_DNA"/>
</dbReference>
<comment type="caution">
    <text evidence="2">The sequence shown here is derived from an EMBL/GenBank/DDBJ whole genome shotgun (WGS) entry which is preliminary data.</text>
</comment>
<evidence type="ECO:0000256" key="1">
    <source>
        <dbReference type="SAM" id="MobiDB-lite"/>
    </source>
</evidence>
<dbReference type="AlphaFoldDB" id="A0A5B6WSA9"/>
<evidence type="ECO:0000313" key="3">
    <source>
        <dbReference type="Proteomes" id="UP000325315"/>
    </source>
</evidence>
<reference evidence="3" key="1">
    <citation type="journal article" date="2019" name="Plant Biotechnol. J.">
        <title>Genome sequencing of the Australian wild diploid species Gossypium australe highlights disease resistance and delayed gland morphogenesis.</title>
        <authorList>
            <person name="Cai Y."/>
            <person name="Cai X."/>
            <person name="Wang Q."/>
            <person name="Wang P."/>
            <person name="Zhang Y."/>
            <person name="Cai C."/>
            <person name="Xu Y."/>
            <person name="Wang K."/>
            <person name="Zhou Z."/>
            <person name="Wang C."/>
            <person name="Geng S."/>
            <person name="Li B."/>
            <person name="Dong Q."/>
            <person name="Hou Y."/>
            <person name="Wang H."/>
            <person name="Ai P."/>
            <person name="Liu Z."/>
            <person name="Yi F."/>
            <person name="Sun M."/>
            <person name="An G."/>
            <person name="Cheng J."/>
            <person name="Zhang Y."/>
            <person name="Shi Q."/>
            <person name="Xie Y."/>
            <person name="Shi X."/>
            <person name="Chang Y."/>
            <person name="Huang F."/>
            <person name="Chen Y."/>
            <person name="Hong S."/>
            <person name="Mi L."/>
            <person name="Sun Q."/>
            <person name="Zhang L."/>
            <person name="Zhou B."/>
            <person name="Peng R."/>
            <person name="Zhang X."/>
            <person name="Liu F."/>
        </authorList>
    </citation>
    <scope>NUCLEOTIDE SEQUENCE [LARGE SCALE GENOMIC DNA]</scope>
    <source>
        <strain evidence="3">cv. PA1801</strain>
    </source>
</reference>
<gene>
    <name evidence="2" type="ORF">EPI10_006343</name>
</gene>
<dbReference type="Proteomes" id="UP000325315">
    <property type="component" value="Unassembled WGS sequence"/>
</dbReference>
<name>A0A5B6WSA9_9ROSI</name>
<evidence type="ECO:0000313" key="2">
    <source>
        <dbReference type="EMBL" id="KAA3484248.1"/>
    </source>
</evidence>
<feature type="region of interest" description="Disordered" evidence="1">
    <location>
        <begin position="82"/>
        <end position="104"/>
    </location>
</feature>